<gene>
    <name evidence="1" type="ORF">CEXT_57611</name>
</gene>
<dbReference type="EMBL" id="BPLR01011676">
    <property type="protein sequence ID" value="GIY48138.1"/>
    <property type="molecule type" value="Genomic_DNA"/>
</dbReference>
<keyword evidence="2" id="KW-1185">Reference proteome</keyword>
<name>A0AAV4TVA4_CAEEX</name>
<organism evidence="1 2">
    <name type="scientific">Caerostris extrusa</name>
    <name type="common">Bark spider</name>
    <name type="synonym">Caerostris bankana</name>
    <dbReference type="NCBI Taxonomy" id="172846"/>
    <lineage>
        <taxon>Eukaryota</taxon>
        <taxon>Metazoa</taxon>
        <taxon>Ecdysozoa</taxon>
        <taxon>Arthropoda</taxon>
        <taxon>Chelicerata</taxon>
        <taxon>Arachnida</taxon>
        <taxon>Araneae</taxon>
        <taxon>Araneomorphae</taxon>
        <taxon>Entelegynae</taxon>
        <taxon>Araneoidea</taxon>
        <taxon>Araneidae</taxon>
        <taxon>Caerostris</taxon>
    </lineage>
</organism>
<dbReference type="Proteomes" id="UP001054945">
    <property type="component" value="Unassembled WGS sequence"/>
</dbReference>
<comment type="caution">
    <text evidence="1">The sequence shown here is derived from an EMBL/GenBank/DDBJ whole genome shotgun (WGS) entry which is preliminary data.</text>
</comment>
<dbReference type="AlphaFoldDB" id="A0AAV4TVA4"/>
<sequence>MASSNSSLPFVLPLPAFRCPPTTPRRDGTTWSLLTQAPLRQTLHPPTTSPDPAKLHSGAQFVKQFVALFGARR</sequence>
<protein>
    <submittedName>
        <fullName evidence="1">Uncharacterized protein</fullName>
    </submittedName>
</protein>
<proteinExistence type="predicted"/>
<reference evidence="1 2" key="1">
    <citation type="submission" date="2021-06" db="EMBL/GenBank/DDBJ databases">
        <title>Caerostris extrusa draft genome.</title>
        <authorList>
            <person name="Kono N."/>
            <person name="Arakawa K."/>
        </authorList>
    </citation>
    <scope>NUCLEOTIDE SEQUENCE [LARGE SCALE GENOMIC DNA]</scope>
</reference>
<evidence type="ECO:0000313" key="1">
    <source>
        <dbReference type="EMBL" id="GIY48138.1"/>
    </source>
</evidence>
<accession>A0AAV4TVA4</accession>
<evidence type="ECO:0000313" key="2">
    <source>
        <dbReference type="Proteomes" id="UP001054945"/>
    </source>
</evidence>